<dbReference type="InterPro" id="IPR045864">
    <property type="entry name" value="aa-tRNA-synth_II/BPL/LPL"/>
</dbReference>
<dbReference type="InterPro" id="IPR002320">
    <property type="entry name" value="Thr-tRNA-ligase_IIa"/>
</dbReference>
<evidence type="ECO:0000256" key="7">
    <source>
        <dbReference type="ARBA" id="ARBA00022833"/>
    </source>
</evidence>
<dbReference type="GO" id="GO:0004829">
    <property type="term" value="F:threonine-tRNA ligase activity"/>
    <property type="evidence" value="ECO:0007669"/>
    <property type="project" value="UniProtKB-EC"/>
</dbReference>
<comment type="caution">
    <text evidence="16">The sequence shown here is derived from an EMBL/GenBank/DDBJ whole genome shotgun (WGS) entry which is preliminary data.</text>
</comment>
<dbReference type="Proteomes" id="UP001595555">
    <property type="component" value="Unassembled WGS sequence"/>
</dbReference>
<dbReference type="CDD" id="cd01667">
    <property type="entry name" value="TGS_ThrRS"/>
    <property type="match status" value="1"/>
</dbReference>
<dbReference type="InterPro" id="IPR004154">
    <property type="entry name" value="Anticodon-bd"/>
</dbReference>
<proteinExistence type="inferred from homology"/>
<dbReference type="InterPro" id="IPR006195">
    <property type="entry name" value="aa-tRNA-synth_II"/>
</dbReference>
<dbReference type="PANTHER" id="PTHR11451:SF44">
    <property type="entry name" value="THREONINE--TRNA LIGASE, CHLOROPLASTIC_MITOCHONDRIAL 2"/>
    <property type="match status" value="1"/>
</dbReference>
<dbReference type="InterPro" id="IPR002314">
    <property type="entry name" value="aa-tRNA-synt_IIb"/>
</dbReference>
<keyword evidence="5 13" id="KW-0479">Metal-binding</keyword>
<dbReference type="SUPFAM" id="SSF55681">
    <property type="entry name" value="Class II aaRS and biotin synthetases"/>
    <property type="match status" value="1"/>
</dbReference>
<comment type="catalytic activity">
    <reaction evidence="12 13">
        <text>tRNA(Thr) + L-threonine + ATP = L-threonyl-tRNA(Thr) + AMP + diphosphate + H(+)</text>
        <dbReference type="Rhea" id="RHEA:24624"/>
        <dbReference type="Rhea" id="RHEA-COMP:9670"/>
        <dbReference type="Rhea" id="RHEA-COMP:9704"/>
        <dbReference type="ChEBI" id="CHEBI:15378"/>
        <dbReference type="ChEBI" id="CHEBI:30616"/>
        <dbReference type="ChEBI" id="CHEBI:33019"/>
        <dbReference type="ChEBI" id="CHEBI:57926"/>
        <dbReference type="ChEBI" id="CHEBI:78442"/>
        <dbReference type="ChEBI" id="CHEBI:78534"/>
        <dbReference type="ChEBI" id="CHEBI:456215"/>
        <dbReference type="EC" id="6.1.1.3"/>
    </reaction>
</comment>
<evidence type="ECO:0000313" key="17">
    <source>
        <dbReference type="Proteomes" id="UP001595555"/>
    </source>
</evidence>
<keyword evidence="17" id="KW-1185">Reference proteome</keyword>
<dbReference type="SUPFAM" id="SSF52954">
    <property type="entry name" value="Class II aaRS ABD-related"/>
    <property type="match status" value="1"/>
</dbReference>
<dbReference type="Pfam" id="PF03129">
    <property type="entry name" value="HGTP_anticodon"/>
    <property type="match status" value="1"/>
</dbReference>
<feature type="domain" description="Aminoacyl-transfer RNA synthetases class-II family profile" evidence="14">
    <location>
        <begin position="249"/>
        <end position="540"/>
    </location>
</feature>
<dbReference type="Pfam" id="PF02824">
    <property type="entry name" value="TGS"/>
    <property type="match status" value="1"/>
</dbReference>
<evidence type="ECO:0000256" key="1">
    <source>
        <dbReference type="ARBA" id="ARBA00008226"/>
    </source>
</evidence>
<evidence type="ECO:0000256" key="4">
    <source>
        <dbReference type="ARBA" id="ARBA00022598"/>
    </source>
</evidence>
<dbReference type="InterPro" id="IPR004095">
    <property type="entry name" value="TGS"/>
</dbReference>
<dbReference type="SMART" id="SM00863">
    <property type="entry name" value="tRNA_SAD"/>
    <property type="match status" value="1"/>
</dbReference>
<evidence type="ECO:0000256" key="2">
    <source>
        <dbReference type="ARBA" id="ARBA00022490"/>
    </source>
</evidence>
<comment type="similarity">
    <text evidence="1 13">Belongs to the class-II aminoacyl-tRNA synthetase family.</text>
</comment>
<keyword evidence="8 13" id="KW-0067">ATP-binding</keyword>
<evidence type="ECO:0000259" key="15">
    <source>
        <dbReference type="PROSITE" id="PS51880"/>
    </source>
</evidence>
<evidence type="ECO:0000256" key="6">
    <source>
        <dbReference type="ARBA" id="ARBA00022741"/>
    </source>
</evidence>
<dbReference type="Gene3D" id="3.30.54.20">
    <property type="match status" value="1"/>
</dbReference>
<dbReference type="Pfam" id="PF07973">
    <property type="entry name" value="tRNA_SAD"/>
    <property type="match status" value="1"/>
</dbReference>
<keyword evidence="9 13" id="KW-0694">RNA-binding</keyword>
<dbReference type="SUPFAM" id="SSF81271">
    <property type="entry name" value="TGS-like"/>
    <property type="match status" value="1"/>
</dbReference>
<dbReference type="RefSeq" id="WP_378120360.1">
    <property type="nucleotide sequence ID" value="NZ_JBHRTF010000006.1"/>
</dbReference>
<organism evidence="16 17">
    <name type="scientific">Cellvibrio fontiphilus</name>
    <dbReference type="NCBI Taxonomy" id="1815559"/>
    <lineage>
        <taxon>Bacteria</taxon>
        <taxon>Pseudomonadati</taxon>
        <taxon>Pseudomonadota</taxon>
        <taxon>Gammaproteobacteria</taxon>
        <taxon>Cellvibrionales</taxon>
        <taxon>Cellvibrionaceae</taxon>
        <taxon>Cellvibrio</taxon>
    </lineage>
</organism>
<dbReference type="InterPro" id="IPR012947">
    <property type="entry name" value="tRNA_SAD"/>
</dbReference>
<comment type="subcellular location">
    <subcellularLocation>
        <location evidence="13">Cytoplasm</location>
    </subcellularLocation>
</comment>
<evidence type="ECO:0000313" key="16">
    <source>
        <dbReference type="EMBL" id="MFC3116749.1"/>
    </source>
</evidence>
<dbReference type="InterPro" id="IPR012675">
    <property type="entry name" value="Beta-grasp_dom_sf"/>
</dbReference>
<evidence type="ECO:0000256" key="5">
    <source>
        <dbReference type="ARBA" id="ARBA00022723"/>
    </source>
</evidence>
<dbReference type="Gene3D" id="3.30.980.10">
    <property type="entry name" value="Threonyl-trna Synthetase, Chain A, domain 2"/>
    <property type="match status" value="1"/>
</dbReference>
<dbReference type="Gene3D" id="3.10.20.30">
    <property type="match status" value="1"/>
</dbReference>
<dbReference type="Gene3D" id="3.40.50.800">
    <property type="entry name" value="Anticodon-binding domain"/>
    <property type="match status" value="1"/>
</dbReference>
<dbReference type="HAMAP" id="MF_00184">
    <property type="entry name" value="Thr_tRNA_synth"/>
    <property type="match status" value="1"/>
</dbReference>
<evidence type="ECO:0000256" key="3">
    <source>
        <dbReference type="ARBA" id="ARBA00022555"/>
    </source>
</evidence>
<name>A0ABV7FKN6_9GAMM</name>
<dbReference type="Pfam" id="PF00587">
    <property type="entry name" value="tRNA-synt_2b"/>
    <property type="match status" value="1"/>
</dbReference>
<evidence type="ECO:0000256" key="13">
    <source>
        <dbReference type="HAMAP-Rule" id="MF_00184"/>
    </source>
</evidence>
<sequence length="647" mass="74083">MPVITLPDGSKRPFENPVTVYEVAASIGAGLAKATLGGRVYLNGDTTGQRVDAHDLITEDANLVIFTPKDEDGLEIIRHSCAHLLGHAIKQLFPDVKMAIGPTIDNGFYYDIDLEHKLTDEDIARLEARMLELAKTEYDVVKKKVSWQEAYDVFTARGETYKLEILDRDVPKDATPGLYHHEEYVDMCRGPHVPNMRFCLNFKLMRTSGAYWRGDSNNKMLQRIYGTAFADAKQLKAYLNLLEEAAKRDHRKLAKKFDLFHLQDEAPGMVFWHPKGWTLWQQIEQYMRTKQNDWGYQEVKTPLIMDRTLWEKSGHWENYRDNMFTTESEKRDFAVKPMNCPGHIQIFNHGLRSHKDLPLRLAEFGSCHRNEASGALHGIMRVRGFVQDDAHIFCTEEQVISEVAAFNQMLKSVYDDFGFTDIAVKLSLRPEKYAGSLETWNKAEEGLRIALKAAGLEWEELPGEGAFYGPKIEYQIKDALGRSWQCGTIQLDYVLPERLDAEFVAEDNQRKRPVMLHRAILGSFERFLGILIEHYEGSFPTWLAPAQVAVMNITDNQADYVKMIEKALREQGFRVIPDLRNEKIGFKIREHTIQRVPYLLVIGDKEVENQSLAVRTRDGQDLGVMTLEAFIAHLTADIARRGRNISA</sequence>
<reference evidence="17" key="1">
    <citation type="journal article" date="2019" name="Int. J. Syst. Evol. Microbiol.">
        <title>The Global Catalogue of Microorganisms (GCM) 10K type strain sequencing project: providing services to taxonomists for standard genome sequencing and annotation.</title>
        <authorList>
            <consortium name="The Broad Institute Genomics Platform"/>
            <consortium name="The Broad Institute Genome Sequencing Center for Infectious Disease"/>
            <person name="Wu L."/>
            <person name="Ma J."/>
        </authorList>
    </citation>
    <scope>NUCLEOTIDE SEQUENCE [LARGE SCALE GENOMIC DNA]</scope>
    <source>
        <strain evidence="17">KCTC 52237</strain>
    </source>
</reference>
<feature type="binding site" evidence="13">
    <location>
        <position position="391"/>
    </location>
    <ligand>
        <name>Zn(2+)</name>
        <dbReference type="ChEBI" id="CHEBI:29105"/>
        <note>catalytic</note>
    </ligand>
</feature>
<dbReference type="EC" id="6.1.1.3" evidence="13"/>
<comment type="subunit">
    <text evidence="13">Homodimer.</text>
</comment>
<dbReference type="NCBIfam" id="TIGR00418">
    <property type="entry name" value="thrS"/>
    <property type="match status" value="1"/>
</dbReference>
<keyword evidence="2 13" id="KW-0963">Cytoplasm</keyword>
<gene>
    <name evidence="13 16" type="primary">thrS</name>
    <name evidence="16" type="ORF">ACFODX_14355</name>
</gene>
<feature type="region of interest" description="Catalytic" evidence="13">
    <location>
        <begin position="249"/>
        <end position="540"/>
    </location>
</feature>
<evidence type="ECO:0000259" key="14">
    <source>
        <dbReference type="PROSITE" id="PS50862"/>
    </source>
</evidence>
<evidence type="ECO:0000256" key="9">
    <source>
        <dbReference type="ARBA" id="ARBA00022884"/>
    </source>
</evidence>
<dbReference type="CDD" id="cd00860">
    <property type="entry name" value="ThrRS_anticodon"/>
    <property type="match status" value="1"/>
</dbReference>
<dbReference type="SUPFAM" id="SSF55186">
    <property type="entry name" value="ThrRS/AlaRS common domain"/>
    <property type="match status" value="1"/>
</dbReference>
<protein>
    <recommendedName>
        <fullName evidence="13">Threonine--tRNA ligase</fullName>
        <ecNumber evidence="13">6.1.1.3</ecNumber>
    </recommendedName>
    <alternativeName>
        <fullName evidence="13">Threonyl-tRNA synthetase</fullName>
        <shortName evidence="13">ThrRS</shortName>
    </alternativeName>
</protein>
<keyword evidence="3 13" id="KW-0820">tRNA-binding</keyword>
<dbReference type="InterPro" id="IPR012676">
    <property type="entry name" value="TGS-like"/>
</dbReference>
<dbReference type="Gene3D" id="3.30.930.10">
    <property type="entry name" value="Bira Bifunctional Protein, Domain 2"/>
    <property type="match status" value="1"/>
</dbReference>
<keyword evidence="4 13" id="KW-0436">Ligase</keyword>
<feature type="domain" description="TGS" evidence="15">
    <location>
        <begin position="1"/>
        <end position="67"/>
    </location>
</feature>
<keyword evidence="6 13" id="KW-0547">Nucleotide-binding</keyword>
<feature type="binding site" evidence="13">
    <location>
        <position position="517"/>
    </location>
    <ligand>
        <name>Zn(2+)</name>
        <dbReference type="ChEBI" id="CHEBI:29105"/>
        <note>catalytic</note>
    </ligand>
</feature>
<dbReference type="InterPro" id="IPR047246">
    <property type="entry name" value="ThrRS_anticodon"/>
</dbReference>
<dbReference type="PANTHER" id="PTHR11451">
    <property type="entry name" value="THREONINE-TRNA LIGASE"/>
    <property type="match status" value="1"/>
</dbReference>
<dbReference type="CDD" id="cd00771">
    <property type="entry name" value="ThrRS_core"/>
    <property type="match status" value="1"/>
</dbReference>
<evidence type="ECO:0000256" key="12">
    <source>
        <dbReference type="ARBA" id="ARBA00049515"/>
    </source>
</evidence>
<dbReference type="InterPro" id="IPR018163">
    <property type="entry name" value="Thr/Ala-tRNA-synth_IIc_edit"/>
</dbReference>
<dbReference type="PROSITE" id="PS51880">
    <property type="entry name" value="TGS"/>
    <property type="match status" value="1"/>
</dbReference>
<dbReference type="EMBL" id="JBHRTF010000006">
    <property type="protein sequence ID" value="MFC3116749.1"/>
    <property type="molecule type" value="Genomic_DNA"/>
</dbReference>
<keyword evidence="10 13" id="KW-0648">Protein biosynthesis</keyword>
<keyword evidence="11 13" id="KW-0030">Aminoacyl-tRNA synthetase</keyword>
<evidence type="ECO:0000256" key="11">
    <source>
        <dbReference type="ARBA" id="ARBA00023146"/>
    </source>
</evidence>
<accession>A0ABV7FKN6</accession>
<comment type="cofactor">
    <cofactor evidence="13">
        <name>Zn(2+)</name>
        <dbReference type="ChEBI" id="CHEBI:29105"/>
    </cofactor>
    <text evidence="13">Binds 1 zinc ion per subunit.</text>
</comment>
<evidence type="ECO:0000256" key="10">
    <source>
        <dbReference type="ARBA" id="ARBA00022917"/>
    </source>
</evidence>
<dbReference type="PRINTS" id="PR01047">
    <property type="entry name" value="TRNASYNTHTHR"/>
</dbReference>
<feature type="binding site" evidence="13">
    <location>
        <position position="340"/>
    </location>
    <ligand>
        <name>Zn(2+)</name>
        <dbReference type="ChEBI" id="CHEBI:29105"/>
        <note>catalytic</note>
    </ligand>
</feature>
<evidence type="ECO:0000256" key="8">
    <source>
        <dbReference type="ARBA" id="ARBA00022840"/>
    </source>
</evidence>
<dbReference type="PROSITE" id="PS50862">
    <property type="entry name" value="AA_TRNA_LIGASE_II"/>
    <property type="match status" value="1"/>
</dbReference>
<keyword evidence="7 13" id="KW-0862">Zinc</keyword>
<dbReference type="InterPro" id="IPR033728">
    <property type="entry name" value="ThrRS_core"/>
</dbReference>
<dbReference type="InterPro" id="IPR036621">
    <property type="entry name" value="Anticodon-bd_dom_sf"/>
</dbReference>